<evidence type="ECO:0000313" key="4">
    <source>
        <dbReference type="Proteomes" id="UP001481677"/>
    </source>
</evidence>
<evidence type="ECO:0000313" key="3">
    <source>
        <dbReference type="Proteomes" id="UP000321776"/>
    </source>
</evidence>
<name>A0A5C6VHU3_9BURK</name>
<organism evidence="2 3">
    <name type="scientific">Paraburkholderia azotifigens</name>
    <dbReference type="NCBI Taxonomy" id="2057004"/>
    <lineage>
        <taxon>Bacteria</taxon>
        <taxon>Pseudomonadati</taxon>
        <taxon>Pseudomonadota</taxon>
        <taxon>Betaproteobacteria</taxon>
        <taxon>Burkholderiales</taxon>
        <taxon>Burkholderiaceae</taxon>
        <taxon>Paraburkholderia</taxon>
    </lineage>
</organism>
<keyword evidence="4" id="KW-1185">Reference proteome</keyword>
<protein>
    <submittedName>
        <fullName evidence="2">Uncharacterized protein</fullName>
    </submittedName>
</protein>
<proteinExistence type="predicted"/>
<dbReference type="Proteomes" id="UP001481677">
    <property type="component" value="Unassembled WGS sequence"/>
</dbReference>
<dbReference type="EMBL" id="JAZHGA010000032">
    <property type="protein sequence ID" value="MEM5344279.1"/>
    <property type="molecule type" value="Genomic_DNA"/>
</dbReference>
<evidence type="ECO:0000313" key="2">
    <source>
        <dbReference type="EMBL" id="TXC84500.1"/>
    </source>
</evidence>
<dbReference type="RefSeq" id="WP_147236519.1">
    <property type="nucleotide sequence ID" value="NZ_JAZHGA010000032.1"/>
</dbReference>
<dbReference type="Proteomes" id="UP000321776">
    <property type="component" value="Unassembled WGS sequence"/>
</dbReference>
<reference evidence="1 4" key="3">
    <citation type="submission" date="2024-01" db="EMBL/GenBank/DDBJ databases">
        <title>The diversity of rhizobia nodulating Mimosa spp. in eleven states of Brazil covering several biomes is determined by host plant, location, and edaphic factors.</title>
        <authorList>
            <person name="Rouws L."/>
            <person name="Barauna A."/>
            <person name="Beukes C."/>
            <person name="De Faria S.M."/>
            <person name="Gross E."/>
            <person name="Dos Reis Junior F.B."/>
            <person name="Simon M."/>
            <person name="Maluk M."/>
            <person name="Odee D.W."/>
            <person name="Kenicer G."/>
            <person name="Young J.P.W."/>
            <person name="Reis V.M."/>
            <person name="Zilli J."/>
            <person name="James E.K."/>
        </authorList>
    </citation>
    <scope>NUCLEOTIDE SEQUENCE [LARGE SCALE GENOMIC DNA]</scope>
    <source>
        <strain evidence="1 4">JPY530</strain>
    </source>
</reference>
<accession>A0A5C6VHU3</accession>
<dbReference type="AlphaFoldDB" id="A0A5C6VHU3"/>
<evidence type="ECO:0000313" key="1">
    <source>
        <dbReference type="EMBL" id="MEM5344279.1"/>
    </source>
</evidence>
<gene>
    <name evidence="2" type="ORF">FRZ40_29965</name>
    <name evidence="1" type="ORF">V4C56_32230</name>
</gene>
<reference evidence="2 3" key="1">
    <citation type="journal article" date="2018" name="Int. J. Syst. Evol. Microbiol.">
        <title>Paraburkholderia azotifigens sp. nov., a nitrogen-fixing bacterium isolated from paddy soil.</title>
        <authorList>
            <person name="Choi G.M."/>
            <person name="Im W.T."/>
        </authorList>
    </citation>
    <scope>NUCLEOTIDE SEQUENCE [LARGE SCALE GENOMIC DNA]</scope>
    <source>
        <strain evidence="2 3">NF 2-5-3</strain>
    </source>
</reference>
<comment type="caution">
    <text evidence="2">The sequence shown here is derived from an EMBL/GenBank/DDBJ whole genome shotgun (WGS) entry which is preliminary data.</text>
</comment>
<dbReference type="EMBL" id="VOQS01000003">
    <property type="protein sequence ID" value="TXC84500.1"/>
    <property type="molecule type" value="Genomic_DNA"/>
</dbReference>
<sequence>MANVVVELVASEPVRVIRATYSVLAFDAEGRLDPDRFENQQFALVESAVAPVIASSANESHPPVVDATARFIAQGGQWIPSPALARAINEAALGQRQYARL</sequence>
<reference evidence="2" key="2">
    <citation type="submission" date="2019-08" db="EMBL/GenBank/DDBJ databases">
        <authorList>
            <person name="Im W.-T."/>
        </authorList>
    </citation>
    <scope>NUCLEOTIDE SEQUENCE</scope>
    <source>
        <strain evidence="2">NF 2-5-3</strain>
    </source>
</reference>